<dbReference type="Proteomes" id="UP000777438">
    <property type="component" value="Unassembled WGS sequence"/>
</dbReference>
<dbReference type="GO" id="GO:0015123">
    <property type="term" value="F:acetate transmembrane transporter activity"/>
    <property type="evidence" value="ECO:0007669"/>
    <property type="project" value="TreeGrafter"/>
</dbReference>
<gene>
    <name evidence="8" type="ORF">B0T10DRAFT_562695</name>
</gene>
<dbReference type="OrthoDB" id="3648309at2759"/>
<evidence type="ECO:0000256" key="2">
    <source>
        <dbReference type="ARBA" id="ARBA00005587"/>
    </source>
</evidence>
<feature type="transmembrane region" description="Helical" evidence="7">
    <location>
        <begin position="232"/>
        <end position="256"/>
    </location>
</feature>
<keyword evidence="3 7" id="KW-0812">Transmembrane</keyword>
<evidence type="ECO:0000256" key="5">
    <source>
        <dbReference type="ARBA" id="ARBA00023136"/>
    </source>
</evidence>
<feature type="transmembrane region" description="Helical" evidence="7">
    <location>
        <begin position="172"/>
        <end position="189"/>
    </location>
</feature>
<name>A0A9P8W228_9HYPO</name>
<protein>
    <submittedName>
        <fullName evidence="8">GPR1/FUN34/yaaH family-domain-containing protein</fullName>
    </submittedName>
</protein>
<reference evidence="8 9" key="1">
    <citation type="journal article" date="2021" name="Nat. Commun.">
        <title>Genetic determinants of endophytism in the Arabidopsis root mycobiome.</title>
        <authorList>
            <person name="Mesny F."/>
            <person name="Miyauchi S."/>
            <person name="Thiergart T."/>
            <person name="Pickel B."/>
            <person name="Atanasova L."/>
            <person name="Karlsson M."/>
            <person name="Huettel B."/>
            <person name="Barry K.W."/>
            <person name="Haridas S."/>
            <person name="Chen C."/>
            <person name="Bauer D."/>
            <person name="Andreopoulos W."/>
            <person name="Pangilinan J."/>
            <person name="LaButti K."/>
            <person name="Riley R."/>
            <person name="Lipzen A."/>
            <person name="Clum A."/>
            <person name="Drula E."/>
            <person name="Henrissat B."/>
            <person name="Kohler A."/>
            <person name="Grigoriev I.V."/>
            <person name="Martin F.M."/>
            <person name="Hacquard S."/>
        </authorList>
    </citation>
    <scope>NUCLEOTIDE SEQUENCE [LARGE SCALE GENOMIC DNA]</scope>
    <source>
        <strain evidence="8 9">MPI-CAGE-CH-0241</strain>
    </source>
</reference>
<comment type="similarity">
    <text evidence="2">Belongs to the acetate uptake transporter (AceTr) (TC 2.A.96) family.</text>
</comment>
<feature type="transmembrane region" description="Helical" evidence="7">
    <location>
        <begin position="196"/>
        <end position="217"/>
    </location>
</feature>
<keyword evidence="5 7" id="KW-0472">Membrane</keyword>
<feature type="transmembrane region" description="Helical" evidence="7">
    <location>
        <begin position="126"/>
        <end position="152"/>
    </location>
</feature>
<comment type="caution">
    <text evidence="8">The sequence shown here is derived from an EMBL/GenBank/DDBJ whole genome shotgun (WGS) entry which is preliminary data.</text>
</comment>
<sequence>MASPDYEDISTQNDLSDPEKGRVNTLDKIRTAGSVTISSELFEKLYLSPPNQVKGDLRKTFGNPTPMALVGFLLALMPLSCALMGWRGAGNFNAAIIPVYFFMGGILMFLSGILEWVLGNTFPSTVFCSFGCFWFSFGGVLSPNFGAYAFYAPPDATSASVGLTTPGFNASLGFWLLTMGILAIVYLVCALRTNIVFVYIFFSLVPTFAMLTAAFWLQAEDFTGNAKTVNRLFVGAGACLFTTCFAGWYILLSILFATIDFPIQLPVGDLSSVVKGASEKANLV</sequence>
<evidence type="ECO:0000256" key="7">
    <source>
        <dbReference type="SAM" id="Phobius"/>
    </source>
</evidence>
<feature type="transmembrane region" description="Helical" evidence="7">
    <location>
        <begin position="92"/>
        <end position="114"/>
    </location>
</feature>
<evidence type="ECO:0000256" key="4">
    <source>
        <dbReference type="ARBA" id="ARBA00022989"/>
    </source>
</evidence>
<comment type="subcellular location">
    <subcellularLocation>
        <location evidence="1">Membrane</location>
        <topology evidence="1">Multi-pass membrane protein</topology>
    </subcellularLocation>
</comment>
<evidence type="ECO:0000313" key="8">
    <source>
        <dbReference type="EMBL" id="KAH6887477.1"/>
    </source>
</evidence>
<evidence type="ECO:0000256" key="6">
    <source>
        <dbReference type="SAM" id="MobiDB-lite"/>
    </source>
</evidence>
<organism evidence="8 9">
    <name type="scientific">Thelonectria olida</name>
    <dbReference type="NCBI Taxonomy" id="1576542"/>
    <lineage>
        <taxon>Eukaryota</taxon>
        <taxon>Fungi</taxon>
        <taxon>Dikarya</taxon>
        <taxon>Ascomycota</taxon>
        <taxon>Pezizomycotina</taxon>
        <taxon>Sordariomycetes</taxon>
        <taxon>Hypocreomycetidae</taxon>
        <taxon>Hypocreales</taxon>
        <taxon>Nectriaceae</taxon>
        <taxon>Thelonectria</taxon>
    </lineage>
</organism>
<keyword evidence="4 7" id="KW-1133">Transmembrane helix</keyword>
<feature type="region of interest" description="Disordered" evidence="6">
    <location>
        <begin position="1"/>
        <end position="21"/>
    </location>
</feature>
<accession>A0A9P8W228</accession>
<dbReference type="Pfam" id="PF01184">
    <property type="entry name" value="Gpr1_Fun34_YaaH"/>
    <property type="match status" value="1"/>
</dbReference>
<dbReference type="EMBL" id="JAGPYM010000014">
    <property type="protein sequence ID" value="KAH6887477.1"/>
    <property type="molecule type" value="Genomic_DNA"/>
</dbReference>
<evidence type="ECO:0000313" key="9">
    <source>
        <dbReference type="Proteomes" id="UP000777438"/>
    </source>
</evidence>
<dbReference type="PANTHER" id="PTHR31123">
    <property type="entry name" value="ACCUMULATION OF DYADS PROTEIN 2-RELATED"/>
    <property type="match status" value="1"/>
</dbReference>
<dbReference type="InterPro" id="IPR000791">
    <property type="entry name" value="Gpr1/Fun34/SatP-like"/>
</dbReference>
<dbReference type="AlphaFoldDB" id="A0A9P8W228"/>
<dbReference type="GO" id="GO:0005886">
    <property type="term" value="C:plasma membrane"/>
    <property type="evidence" value="ECO:0007669"/>
    <property type="project" value="TreeGrafter"/>
</dbReference>
<keyword evidence="9" id="KW-1185">Reference proteome</keyword>
<feature type="transmembrane region" description="Helical" evidence="7">
    <location>
        <begin position="67"/>
        <end position="86"/>
    </location>
</feature>
<dbReference type="InterPro" id="IPR051633">
    <property type="entry name" value="AceTr"/>
</dbReference>
<evidence type="ECO:0000256" key="1">
    <source>
        <dbReference type="ARBA" id="ARBA00004141"/>
    </source>
</evidence>
<evidence type="ECO:0000256" key="3">
    <source>
        <dbReference type="ARBA" id="ARBA00022692"/>
    </source>
</evidence>
<proteinExistence type="inferred from homology"/>
<dbReference type="PANTHER" id="PTHR31123:SF4">
    <property type="entry name" value="PROTEIN ALCS"/>
    <property type="match status" value="1"/>
</dbReference>